<reference evidence="9" key="1">
    <citation type="submission" date="2020-12" db="EMBL/GenBank/DDBJ databases">
        <title>Geomonas sp. Red875, isolated from river sediment.</title>
        <authorList>
            <person name="Xu Z."/>
            <person name="Zhang Z."/>
            <person name="Masuda Y."/>
            <person name="Itoh H."/>
            <person name="Senoo K."/>
        </authorList>
    </citation>
    <scope>NUCLEOTIDE SEQUENCE</scope>
    <source>
        <strain evidence="9">Red875</strain>
    </source>
</reference>
<proteinExistence type="inferred from homology"/>
<dbReference type="SUPFAM" id="SSF55073">
    <property type="entry name" value="Nucleotide cyclase"/>
    <property type="match status" value="1"/>
</dbReference>
<evidence type="ECO:0000256" key="6">
    <source>
        <dbReference type="ARBA" id="ARBA00023136"/>
    </source>
</evidence>
<dbReference type="GO" id="GO:0030313">
    <property type="term" value="C:cell envelope"/>
    <property type="evidence" value="ECO:0007669"/>
    <property type="project" value="UniProtKB-SubCell"/>
</dbReference>
<evidence type="ECO:0000256" key="3">
    <source>
        <dbReference type="ARBA" id="ARBA00022475"/>
    </source>
</evidence>
<feature type="transmembrane region" description="Helical" evidence="7">
    <location>
        <begin position="385"/>
        <end position="406"/>
    </location>
</feature>
<dbReference type="AlphaFoldDB" id="A0A8J7JKC3"/>
<name>A0A8J7JKC3_9BACT</name>
<dbReference type="PROSITE" id="PS50125">
    <property type="entry name" value="GUANYLATE_CYCLASE_2"/>
    <property type="match status" value="1"/>
</dbReference>
<dbReference type="GO" id="GO:0035556">
    <property type="term" value="P:intracellular signal transduction"/>
    <property type="evidence" value="ECO:0007669"/>
    <property type="project" value="InterPro"/>
</dbReference>
<evidence type="ECO:0000259" key="8">
    <source>
        <dbReference type="PROSITE" id="PS50125"/>
    </source>
</evidence>
<keyword evidence="6 7" id="KW-0472">Membrane</keyword>
<keyword evidence="3" id="KW-1003">Cell membrane</keyword>
<sequence>MKKILVYLVIALVSVLISYQLYRSSMPFLQQVDLRLKDTRFRIRGPMQPDPRVVVVAIDNKSIKEIGRWPWSREVMGDLVAALARSGAKVTALDAVFSEPQGIGPDAAFSRAIEGAGNVVMGYFFRSDEQKMDPEVLEQIGNSKVKLLKIASGVASVPLNEYSFLDGNIALLGRKARSFGFFNAQSDSDAVFRRAPLLYLFNGDVYPSLSLKALEQYLETQPMVDVAEFGVRSVSLGQINIPVNEKGQLSLNFYGPSGTFPTYSAVDVIKNRLPEGALKGKIAFVGATEIGIYDLRPTPLDPVQPGVDLHATVASNALQGKFLMHDSRTLGVEMGIMVALPFLLALVLAFVPSTVIGIACSLGTVALYCGANYWLFSRWLLDMSILYPVLPVFFLSVGAEGYRSLVVERKGRYMKKAFSNYVSADLVAQIMKNPDSLKLGGEKREISVLFTDIRGFTTLSESLSPEALVSLLNEYLSPMTTIVLEEKGTLDKYIGDAVMAIYNAPLDVPGHPEHACNTAIRMIRRLETLNESFKERGMQPIEIGAGINTGDAVVGNMGADMRFDYTAIGDTVNLASRLEGLNKLYGTKIIVSGTTKEGGGHEGQYRELDLVAVKGKRQPVAIYELLLEPSPIQVPFAEALARYRARDFAAALAQFQKLVDAYGDAPSALYVSRCRELLENPPPQEWDGVFVAKSK</sequence>
<protein>
    <submittedName>
        <fullName evidence="9">Adenylate/guanylate cyclase domain-containing protein</fullName>
    </submittedName>
</protein>
<dbReference type="Proteomes" id="UP000636888">
    <property type="component" value="Unassembled WGS sequence"/>
</dbReference>
<comment type="caution">
    <text evidence="9">The sequence shown here is derived from an EMBL/GenBank/DDBJ whole genome shotgun (WGS) entry which is preliminary data.</text>
</comment>
<dbReference type="InterPro" id="IPR029787">
    <property type="entry name" value="Nucleotide_cyclase"/>
</dbReference>
<gene>
    <name evidence="9" type="ORF">JFN93_03530</name>
</gene>
<accession>A0A8J7JKC3</accession>
<dbReference type="InterPro" id="IPR050697">
    <property type="entry name" value="Adenylyl/Guanylyl_Cyclase_3/4"/>
</dbReference>
<dbReference type="SMART" id="SM01080">
    <property type="entry name" value="CHASE2"/>
    <property type="match status" value="1"/>
</dbReference>
<evidence type="ECO:0000256" key="2">
    <source>
        <dbReference type="ARBA" id="ARBA00005381"/>
    </source>
</evidence>
<evidence type="ECO:0000313" key="10">
    <source>
        <dbReference type="Proteomes" id="UP000636888"/>
    </source>
</evidence>
<evidence type="ECO:0000256" key="1">
    <source>
        <dbReference type="ARBA" id="ARBA00004196"/>
    </source>
</evidence>
<dbReference type="InterPro" id="IPR007890">
    <property type="entry name" value="CHASE2"/>
</dbReference>
<dbReference type="Pfam" id="PF05226">
    <property type="entry name" value="CHASE2"/>
    <property type="match status" value="1"/>
</dbReference>
<feature type="transmembrane region" description="Helical" evidence="7">
    <location>
        <begin position="330"/>
        <end position="351"/>
    </location>
</feature>
<evidence type="ECO:0000256" key="7">
    <source>
        <dbReference type="SAM" id="Phobius"/>
    </source>
</evidence>
<dbReference type="PANTHER" id="PTHR43081:SF1">
    <property type="entry name" value="ADENYLATE CYCLASE, TERMINAL-DIFFERENTIATION SPECIFIC"/>
    <property type="match status" value="1"/>
</dbReference>
<dbReference type="Pfam" id="PF00211">
    <property type="entry name" value="Guanylate_cyc"/>
    <property type="match status" value="1"/>
</dbReference>
<dbReference type="InterPro" id="IPR001054">
    <property type="entry name" value="A/G_cyclase"/>
</dbReference>
<dbReference type="Gene3D" id="3.30.70.1230">
    <property type="entry name" value="Nucleotide cyclase"/>
    <property type="match status" value="1"/>
</dbReference>
<comment type="similarity">
    <text evidence="2">Belongs to the adenylyl cyclase class-3 family.</text>
</comment>
<keyword evidence="5 7" id="KW-1133">Transmembrane helix</keyword>
<evidence type="ECO:0000256" key="5">
    <source>
        <dbReference type="ARBA" id="ARBA00022989"/>
    </source>
</evidence>
<feature type="transmembrane region" description="Helical" evidence="7">
    <location>
        <begin position="358"/>
        <end position="379"/>
    </location>
</feature>
<evidence type="ECO:0000313" key="9">
    <source>
        <dbReference type="EMBL" id="MBJ6723770.1"/>
    </source>
</evidence>
<dbReference type="GO" id="GO:0006171">
    <property type="term" value="P:cAMP biosynthetic process"/>
    <property type="evidence" value="ECO:0007669"/>
    <property type="project" value="TreeGrafter"/>
</dbReference>
<dbReference type="RefSeq" id="WP_199382621.1">
    <property type="nucleotide sequence ID" value="NZ_JAEMHM010000003.1"/>
</dbReference>
<dbReference type="EMBL" id="JAEMHM010000003">
    <property type="protein sequence ID" value="MBJ6723770.1"/>
    <property type="molecule type" value="Genomic_DNA"/>
</dbReference>
<dbReference type="PANTHER" id="PTHR43081">
    <property type="entry name" value="ADENYLATE CYCLASE, TERMINAL-DIFFERENTIATION SPECIFIC-RELATED"/>
    <property type="match status" value="1"/>
</dbReference>
<keyword evidence="10" id="KW-1185">Reference proteome</keyword>
<dbReference type="FunFam" id="3.30.70.1230:FF:000016">
    <property type="entry name" value="Adenylate/guanylate cyclase domain-containing protein"/>
    <property type="match status" value="1"/>
</dbReference>
<dbReference type="CDD" id="cd07302">
    <property type="entry name" value="CHD"/>
    <property type="match status" value="1"/>
</dbReference>
<dbReference type="SMART" id="SM00044">
    <property type="entry name" value="CYCc"/>
    <property type="match status" value="1"/>
</dbReference>
<evidence type="ECO:0000256" key="4">
    <source>
        <dbReference type="ARBA" id="ARBA00022692"/>
    </source>
</evidence>
<keyword evidence="4 7" id="KW-0812">Transmembrane</keyword>
<dbReference type="GO" id="GO:0004016">
    <property type="term" value="F:adenylate cyclase activity"/>
    <property type="evidence" value="ECO:0007669"/>
    <property type="project" value="UniProtKB-ARBA"/>
</dbReference>
<organism evidence="9 10">
    <name type="scientific">Geomesophilobacter sediminis</name>
    <dbReference type="NCBI Taxonomy" id="2798584"/>
    <lineage>
        <taxon>Bacteria</taxon>
        <taxon>Pseudomonadati</taxon>
        <taxon>Thermodesulfobacteriota</taxon>
        <taxon>Desulfuromonadia</taxon>
        <taxon>Geobacterales</taxon>
        <taxon>Geobacteraceae</taxon>
        <taxon>Geomesophilobacter</taxon>
    </lineage>
</organism>
<comment type="subcellular location">
    <subcellularLocation>
        <location evidence="1">Cell envelope</location>
    </subcellularLocation>
</comment>
<feature type="domain" description="Guanylate cyclase" evidence="8">
    <location>
        <begin position="447"/>
        <end position="579"/>
    </location>
</feature>